<feature type="compositionally biased region" description="Acidic residues" evidence="6">
    <location>
        <begin position="724"/>
        <end position="733"/>
    </location>
</feature>
<dbReference type="EMBL" id="MU004195">
    <property type="protein sequence ID" value="KAF2491720.1"/>
    <property type="molecule type" value="Genomic_DNA"/>
</dbReference>
<dbReference type="PANTHER" id="PTHR19932:SF10">
    <property type="entry name" value="WD REPEAT AND HMG-BOX DNA-BINDING PROTEIN 1"/>
    <property type="match status" value="1"/>
</dbReference>
<evidence type="ECO:0000313" key="10">
    <source>
        <dbReference type="EMBL" id="KAF2491720.1"/>
    </source>
</evidence>
<reference evidence="10" key="1">
    <citation type="journal article" date="2020" name="Stud. Mycol.">
        <title>101 Dothideomycetes genomes: a test case for predicting lifestyles and emergence of pathogens.</title>
        <authorList>
            <person name="Haridas S."/>
            <person name="Albert R."/>
            <person name="Binder M."/>
            <person name="Bloem J."/>
            <person name="Labutti K."/>
            <person name="Salamov A."/>
            <person name="Andreopoulos B."/>
            <person name="Baker S."/>
            <person name="Barry K."/>
            <person name="Bills G."/>
            <person name="Bluhm B."/>
            <person name="Cannon C."/>
            <person name="Castanera R."/>
            <person name="Culley D."/>
            <person name="Daum C."/>
            <person name="Ezra D."/>
            <person name="Gonzalez J."/>
            <person name="Henrissat B."/>
            <person name="Kuo A."/>
            <person name="Liang C."/>
            <person name="Lipzen A."/>
            <person name="Lutzoni F."/>
            <person name="Magnuson J."/>
            <person name="Mondo S."/>
            <person name="Nolan M."/>
            <person name="Ohm R."/>
            <person name="Pangilinan J."/>
            <person name="Park H.-J."/>
            <person name="Ramirez L."/>
            <person name="Alfaro M."/>
            <person name="Sun H."/>
            <person name="Tritt A."/>
            <person name="Yoshinaga Y."/>
            <person name="Zwiers L.-H."/>
            <person name="Turgeon B."/>
            <person name="Goodwin S."/>
            <person name="Spatafora J."/>
            <person name="Crous P."/>
            <person name="Grigoriev I."/>
        </authorList>
    </citation>
    <scope>NUCLEOTIDE SEQUENCE</scope>
    <source>
        <strain evidence="10">CBS 269.34</strain>
    </source>
</reference>
<protein>
    <submittedName>
        <fullName evidence="10">WD40 repeat-like protein</fullName>
    </submittedName>
</protein>
<dbReference type="AlphaFoldDB" id="A0A6A6QIB6"/>
<dbReference type="PROSITE" id="PS50294">
    <property type="entry name" value="WD_REPEATS_REGION"/>
    <property type="match status" value="1"/>
</dbReference>
<dbReference type="GO" id="GO:0043596">
    <property type="term" value="C:nuclear replication fork"/>
    <property type="evidence" value="ECO:0007669"/>
    <property type="project" value="TreeGrafter"/>
</dbReference>
<dbReference type="InterPro" id="IPR057646">
    <property type="entry name" value="WD40_WDHD1_1st"/>
</dbReference>
<evidence type="ECO:0000256" key="6">
    <source>
        <dbReference type="SAM" id="MobiDB-lite"/>
    </source>
</evidence>
<keyword evidence="2 5" id="KW-0853">WD repeat</keyword>
<proteinExistence type="predicted"/>
<dbReference type="InterPro" id="IPR048591">
    <property type="entry name" value="WDHD1/CFT4_hel"/>
</dbReference>
<dbReference type="PROSITE" id="PS00678">
    <property type="entry name" value="WD_REPEATS_1"/>
    <property type="match status" value="1"/>
</dbReference>
<dbReference type="Pfam" id="PF24817">
    <property type="entry name" value="WD40_WDHD1_1st"/>
    <property type="match status" value="1"/>
</dbReference>
<evidence type="ECO:0000259" key="7">
    <source>
        <dbReference type="Pfam" id="PF12341"/>
    </source>
</evidence>
<keyword evidence="4" id="KW-0539">Nucleus</keyword>
<evidence type="ECO:0000259" key="8">
    <source>
        <dbReference type="Pfam" id="PF20946"/>
    </source>
</evidence>
<feature type="region of interest" description="Disordered" evidence="6">
    <location>
        <begin position="712"/>
        <end position="737"/>
    </location>
</feature>
<accession>A0A6A6QIB6</accession>
<dbReference type="Pfam" id="PF12341">
    <property type="entry name" value="Mcl1_mid"/>
    <property type="match status" value="1"/>
</dbReference>
<feature type="repeat" description="WD" evidence="5">
    <location>
        <begin position="228"/>
        <end position="269"/>
    </location>
</feature>
<dbReference type="PANTHER" id="PTHR19932">
    <property type="entry name" value="WD REPEAT AND HMG-BOX DNA BINDING PROTEIN"/>
    <property type="match status" value="1"/>
</dbReference>
<evidence type="ECO:0000259" key="9">
    <source>
        <dbReference type="Pfam" id="PF24817"/>
    </source>
</evidence>
<dbReference type="InterPro" id="IPR036322">
    <property type="entry name" value="WD40_repeat_dom_sf"/>
</dbReference>
<evidence type="ECO:0000256" key="5">
    <source>
        <dbReference type="PROSITE-ProRule" id="PRU00221"/>
    </source>
</evidence>
<evidence type="ECO:0000313" key="11">
    <source>
        <dbReference type="Proteomes" id="UP000799750"/>
    </source>
</evidence>
<dbReference type="GO" id="GO:0006261">
    <property type="term" value="P:DNA-templated DNA replication"/>
    <property type="evidence" value="ECO:0007669"/>
    <property type="project" value="TreeGrafter"/>
</dbReference>
<feature type="domain" description="WDHD1 first WD40" evidence="9">
    <location>
        <begin position="10"/>
        <end position="299"/>
    </location>
</feature>
<evidence type="ECO:0000256" key="2">
    <source>
        <dbReference type="ARBA" id="ARBA00022574"/>
    </source>
</evidence>
<dbReference type="PROSITE" id="PS50082">
    <property type="entry name" value="WD_REPEATS_2"/>
    <property type="match status" value="1"/>
</dbReference>
<dbReference type="GO" id="GO:0006281">
    <property type="term" value="P:DNA repair"/>
    <property type="evidence" value="ECO:0007669"/>
    <property type="project" value="TreeGrafter"/>
</dbReference>
<gene>
    <name evidence="10" type="ORF">BU16DRAFT_468817</name>
</gene>
<organism evidence="10 11">
    <name type="scientific">Lophium mytilinum</name>
    <dbReference type="NCBI Taxonomy" id="390894"/>
    <lineage>
        <taxon>Eukaryota</taxon>
        <taxon>Fungi</taxon>
        <taxon>Dikarya</taxon>
        <taxon>Ascomycota</taxon>
        <taxon>Pezizomycotina</taxon>
        <taxon>Dothideomycetes</taxon>
        <taxon>Pleosporomycetidae</taxon>
        <taxon>Mytilinidiales</taxon>
        <taxon>Mytilinidiaceae</taxon>
        <taxon>Lophium</taxon>
    </lineage>
</organism>
<keyword evidence="11" id="KW-1185">Reference proteome</keyword>
<dbReference type="Proteomes" id="UP000799750">
    <property type="component" value="Unassembled WGS sequence"/>
</dbReference>
<keyword evidence="3" id="KW-0677">Repeat</keyword>
<name>A0A6A6QIB6_9PEZI</name>
<dbReference type="Gene3D" id="2.130.10.10">
    <property type="entry name" value="YVTN repeat-like/Quinoprotein amine dehydrogenase"/>
    <property type="match status" value="2"/>
</dbReference>
<dbReference type="InterPro" id="IPR001680">
    <property type="entry name" value="WD40_rpt"/>
</dbReference>
<dbReference type="OrthoDB" id="427368at2759"/>
<sequence>MSIQQRVQPRQAHTPGTTVLCYTPDGKKLITAGASNPIRVFTSGSDAEPINIDDCMPDNTSVVASNTFFIAGSEDGTVCKYSLETNSLETILVRSTLPVRDVALSPDGNWVAVASDELVVKVVNTEDMTRVFRLQEQPKAVKHVAFDNSGTYLAVSCTDGQIYVYSMSTNEPQLIKRVDGMIRSMGSASEASSKVLWHPDGRAFATPTPTREIQVMSRLDWHRQKTFKTDHIGDITTAAWSPNGAFLVTTATDRKLYLWDAKSLKVIKTYDDIRETVLAVAWHPTENTISYTNGEGQLFIRPDFVPEEHVALLRQGLQPAPFLHDPLAENGANGVRNLNNGPEKLAMRGARAGTPDSLDDMLDGMSDAEDDGFVVDDDGAGYADEVLNGHGKRTNGHLDALNGATKRRVPASHSFEPEVHPSFQPGSTPWQGNRRYLCLNLTGFAWTVSQETHHTVTVEFYDREAHRDFHFTDPYLYDKACLNDNGALFSSQPNGASPAMIFYRPHETWTTRTEWRTELPAGEEVSAIALSESYAVVTTSSNYVRIFTLFGVPVRVYRQKSSPTVTCAAWRDYVMTIGNGPIGGDGICRLLYTIENIKRDEVCQSEDVVALAPGASLQSVFFSDNGDPYIYDSTGVLLTLLHWRTPSQARWTPLLDTRQLSRLAAGTKTESYWPVAVAGNKFYCVILKGADKHPYFPRSILTDFEFQIPLSGPRPSKKGKGDVDTEMDDDTEEASNKQLEIEERFVRNSVLLAQQTDTFSVTRTTSDQRHALALRESDVNKALLQLLQLECLAGEERGMKALEIVGLLKDPNGNMLTAAEKLARKYQRDVLAEKIRELAERRLVGLDADEELD</sequence>
<evidence type="ECO:0000256" key="3">
    <source>
        <dbReference type="ARBA" id="ARBA00022737"/>
    </source>
</evidence>
<dbReference type="Pfam" id="PF20946">
    <property type="entry name" value="Ctf4_C"/>
    <property type="match status" value="1"/>
</dbReference>
<evidence type="ECO:0000256" key="1">
    <source>
        <dbReference type="ARBA" id="ARBA00004123"/>
    </source>
</evidence>
<dbReference type="SUPFAM" id="SSF50978">
    <property type="entry name" value="WD40 repeat-like"/>
    <property type="match status" value="1"/>
</dbReference>
<dbReference type="GO" id="GO:0003682">
    <property type="term" value="F:chromatin binding"/>
    <property type="evidence" value="ECO:0007669"/>
    <property type="project" value="TreeGrafter"/>
</dbReference>
<comment type="subcellular location">
    <subcellularLocation>
        <location evidence="1">Nucleus</location>
    </subcellularLocation>
</comment>
<dbReference type="InterPro" id="IPR022100">
    <property type="entry name" value="WDHD1/CFT4_beta-prop_2nd"/>
</dbReference>
<dbReference type="SMART" id="SM00320">
    <property type="entry name" value="WD40"/>
    <property type="match status" value="6"/>
</dbReference>
<dbReference type="InterPro" id="IPR015943">
    <property type="entry name" value="WD40/YVTN_repeat-like_dom_sf"/>
</dbReference>
<evidence type="ECO:0000256" key="4">
    <source>
        <dbReference type="ARBA" id="ARBA00023242"/>
    </source>
</evidence>
<dbReference type="InterPro" id="IPR019775">
    <property type="entry name" value="WD40_repeat_CS"/>
</dbReference>
<feature type="domain" description="WDHD1/CFT4 second beta-propeller" evidence="7">
    <location>
        <begin position="422"/>
        <end position="710"/>
    </location>
</feature>
<feature type="domain" description="WDHD1/CFT4 helical bundle" evidence="8">
    <location>
        <begin position="741"/>
        <end position="843"/>
    </location>
</feature>
<dbReference type="GO" id="GO:0000278">
    <property type="term" value="P:mitotic cell cycle"/>
    <property type="evidence" value="ECO:0007669"/>
    <property type="project" value="TreeGrafter"/>
</dbReference>